<dbReference type="GO" id="GO:0023052">
    <property type="term" value="P:signaling"/>
    <property type="evidence" value="ECO:0007669"/>
    <property type="project" value="InterPro"/>
</dbReference>
<evidence type="ECO:0000256" key="1">
    <source>
        <dbReference type="ARBA" id="ARBA00008839"/>
    </source>
</evidence>
<dbReference type="GO" id="GO:0016301">
    <property type="term" value="F:kinase activity"/>
    <property type="evidence" value="ECO:0007669"/>
    <property type="project" value="UniProtKB-KW"/>
</dbReference>
<keyword evidence="3" id="KW-0418">Kinase</keyword>
<evidence type="ECO:0000313" key="3">
    <source>
        <dbReference type="EMBL" id="JAT96065.1"/>
    </source>
</evidence>
<evidence type="ECO:0000256" key="2">
    <source>
        <dbReference type="SAM" id="MobiDB-lite"/>
    </source>
</evidence>
<dbReference type="GO" id="GO:0051382">
    <property type="term" value="P:kinetochore assembly"/>
    <property type="evidence" value="ECO:0007669"/>
    <property type="project" value="TreeGrafter"/>
</dbReference>
<dbReference type="PANTHER" id="PTHR12353:SF1">
    <property type="entry name" value="DISKS LARGE-ASSOCIATED PROTEIN 5"/>
    <property type="match status" value="1"/>
</dbReference>
<dbReference type="EMBL" id="GFAC01003123">
    <property type="protein sequence ID" value="JAT96065.1"/>
    <property type="molecule type" value="mRNA"/>
</dbReference>
<dbReference type="Pfam" id="PF03359">
    <property type="entry name" value="GKAP"/>
    <property type="match status" value="1"/>
</dbReference>
<dbReference type="AlphaFoldDB" id="A0A1E1X9X0"/>
<organism evidence="3">
    <name type="scientific">Amblyomma aureolatum</name>
    <dbReference type="NCBI Taxonomy" id="187763"/>
    <lineage>
        <taxon>Eukaryota</taxon>
        <taxon>Metazoa</taxon>
        <taxon>Ecdysozoa</taxon>
        <taxon>Arthropoda</taxon>
        <taxon>Chelicerata</taxon>
        <taxon>Arachnida</taxon>
        <taxon>Acari</taxon>
        <taxon>Parasitiformes</taxon>
        <taxon>Ixodida</taxon>
        <taxon>Ixodoidea</taxon>
        <taxon>Ixodidae</taxon>
        <taxon>Amblyomminae</taxon>
        <taxon>Amblyomma</taxon>
    </lineage>
</organism>
<name>A0A1E1X9X0_9ACAR</name>
<dbReference type="GO" id="GO:0007346">
    <property type="term" value="P:regulation of mitotic cell cycle"/>
    <property type="evidence" value="ECO:0007669"/>
    <property type="project" value="TreeGrafter"/>
</dbReference>
<dbReference type="GO" id="GO:0007059">
    <property type="term" value="P:chromosome segregation"/>
    <property type="evidence" value="ECO:0007669"/>
    <property type="project" value="TreeGrafter"/>
</dbReference>
<reference evidence="3" key="1">
    <citation type="journal article" date="2017" name="Front. Cell. Infect. Microbiol.">
        <title>The Distinct Transcriptional Response of the Midgut of Amblyomma sculptum and Amblyomma aureolatum Ticks to Rickettsia rickettsii Correlates to Their Differences in Susceptibility to Infection.</title>
        <authorList>
            <person name="Martins L.A."/>
            <person name="Galletti M.F.B.M."/>
            <person name="Ribeiro J.M."/>
            <person name="Fujita A."/>
            <person name="Costa F.B."/>
            <person name="Labruna M.B."/>
            <person name="Daffre S."/>
            <person name="Fogaca A.C."/>
        </authorList>
    </citation>
    <scope>NUCLEOTIDE SEQUENCE</scope>
</reference>
<dbReference type="GO" id="GO:0008017">
    <property type="term" value="F:microtubule binding"/>
    <property type="evidence" value="ECO:0007669"/>
    <property type="project" value="TreeGrafter"/>
</dbReference>
<comment type="similarity">
    <text evidence="1">Belongs to the SAPAP family.</text>
</comment>
<dbReference type="GO" id="GO:0031616">
    <property type="term" value="C:spindle pole centrosome"/>
    <property type="evidence" value="ECO:0007669"/>
    <property type="project" value="TreeGrafter"/>
</dbReference>
<protein>
    <submittedName>
        <fullName evidence="3">Putative guanylate-kinase-associated protein</fullName>
    </submittedName>
</protein>
<proteinExistence type="evidence at transcript level"/>
<accession>A0A1E1X9X0</accession>
<keyword evidence="3" id="KW-0808">Transferase</keyword>
<dbReference type="GO" id="GO:0005634">
    <property type="term" value="C:nucleus"/>
    <property type="evidence" value="ECO:0007669"/>
    <property type="project" value="TreeGrafter"/>
</dbReference>
<feature type="region of interest" description="Disordered" evidence="2">
    <location>
        <begin position="192"/>
        <end position="214"/>
    </location>
</feature>
<dbReference type="PANTHER" id="PTHR12353">
    <property type="entry name" value="DISKS LARGE-ASSOCIATED PROTEIN DAP SAP90/PSD-95-ASSOCIATED PROTEIN"/>
    <property type="match status" value="1"/>
</dbReference>
<dbReference type="GO" id="GO:0007052">
    <property type="term" value="P:mitotic spindle organization"/>
    <property type="evidence" value="ECO:0007669"/>
    <property type="project" value="TreeGrafter"/>
</dbReference>
<dbReference type="GO" id="GO:0051642">
    <property type="term" value="P:centrosome localization"/>
    <property type="evidence" value="ECO:0007669"/>
    <property type="project" value="TreeGrafter"/>
</dbReference>
<dbReference type="GO" id="GO:0005737">
    <property type="term" value="C:cytoplasm"/>
    <property type="evidence" value="ECO:0007669"/>
    <property type="project" value="TreeGrafter"/>
</dbReference>
<sequence length="234" mass="26754">MEPTTSHFRDLVEEETRRLESMCQHWENVPLEPNISEEARGYIRTAIGQANLLMKERFAQFVGLIQVCENNLGEKKTTCEDLQGFWDMIYFQVEDVNRKFGQLVKLQENAWCIEQPNEAIRTEIKTMKHVSKTSVPTELQKARIAASRKRLAEAKARMACTAGKQTPTASHDKENAIVFEAPSFFLVSSPARPKHAKSRMPQVVPDSVRNTPKQKDFSPLIRVTRSAKKCILHN</sequence>
<dbReference type="InterPro" id="IPR005026">
    <property type="entry name" value="SAPAP"/>
</dbReference>